<comment type="caution">
    <text evidence="3">The sequence shown here is derived from an EMBL/GenBank/DDBJ whole genome shotgun (WGS) entry which is preliminary data.</text>
</comment>
<evidence type="ECO:0000256" key="2">
    <source>
        <dbReference type="SAM" id="Phobius"/>
    </source>
</evidence>
<feature type="compositionally biased region" description="Basic and acidic residues" evidence="1">
    <location>
        <begin position="270"/>
        <end position="280"/>
    </location>
</feature>
<keyword evidence="2" id="KW-1133">Transmembrane helix</keyword>
<evidence type="ECO:0000313" key="3">
    <source>
        <dbReference type="EMBL" id="MFD1531985.1"/>
    </source>
</evidence>
<dbReference type="RefSeq" id="WP_343980319.1">
    <property type="nucleotide sequence ID" value="NZ_BAAAJG010000012.1"/>
</dbReference>
<feature type="region of interest" description="Disordered" evidence="1">
    <location>
        <begin position="260"/>
        <end position="286"/>
    </location>
</feature>
<keyword evidence="2" id="KW-0812">Transmembrane</keyword>
<protein>
    <submittedName>
        <fullName evidence="3">Uncharacterized protein</fullName>
    </submittedName>
</protein>
<keyword evidence="4" id="KW-1185">Reference proteome</keyword>
<organism evidence="3 4">
    <name type="scientific">Pseudonocardia aurantiaca</name>
    <dbReference type="NCBI Taxonomy" id="75290"/>
    <lineage>
        <taxon>Bacteria</taxon>
        <taxon>Bacillati</taxon>
        <taxon>Actinomycetota</taxon>
        <taxon>Actinomycetes</taxon>
        <taxon>Pseudonocardiales</taxon>
        <taxon>Pseudonocardiaceae</taxon>
        <taxon>Pseudonocardia</taxon>
    </lineage>
</organism>
<sequence length="306" mass="33002">MSPKRDAHSNSALGGSKAELSLVRFRNSNASEEWYIVANPLGRYVITSRGDIRGQISKAARIGAASSAITAGLLVATWSAATAPSTGWVIARFIVGGAIGLASVWCLATLILWLSSAISAAHAINRDRCEVYVRVTPDDTRGWRLCQIAEAINDVAAWRDGTVDPGRRVSLILWSAIRRTVSVAERLDDAKRASAYPSLSGVAHEALRTIGLENDALDQVHLNLGRILLAAQSVDQQQRDIEGSLKARIHQEREEELLRRRLSGGPSTLDLHDSREEADRSAGAAAESQAIAQLLAESEQILRGAD</sequence>
<keyword evidence="2" id="KW-0472">Membrane</keyword>
<feature type="transmembrane region" description="Helical" evidence="2">
    <location>
        <begin position="59"/>
        <end position="81"/>
    </location>
</feature>
<accession>A0ABW4FN02</accession>
<reference evidence="4" key="1">
    <citation type="journal article" date="2019" name="Int. J. Syst. Evol. Microbiol.">
        <title>The Global Catalogue of Microorganisms (GCM) 10K type strain sequencing project: providing services to taxonomists for standard genome sequencing and annotation.</title>
        <authorList>
            <consortium name="The Broad Institute Genomics Platform"/>
            <consortium name="The Broad Institute Genome Sequencing Center for Infectious Disease"/>
            <person name="Wu L."/>
            <person name="Ma J."/>
        </authorList>
    </citation>
    <scope>NUCLEOTIDE SEQUENCE [LARGE SCALE GENOMIC DNA]</scope>
    <source>
        <strain evidence="4">JCM 12165</strain>
    </source>
</reference>
<evidence type="ECO:0000313" key="4">
    <source>
        <dbReference type="Proteomes" id="UP001597145"/>
    </source>
</evidence>
<evidence type="ECO:0000256" key="1">
    <source>
        <dbReference type="SAM" id="MobiDB-lite"/>
    </source>
</evidence>
<dbReference type="Proteomes" id="UP001597145">
    <property type="component" value="Unassembled WGS sequence"/>
</dbReference>
<gene>
    <name evidence="3" type="ORF">ACFSCY_21365</name>
</gene>
<proteinExistence type="predicted"/>
<name>A0ABW4FN02_9PSEU</name>
<feature type="transmembrane region" description="Helical" evidence="2">
    <location>
        <begin position="93"/>
        <end position="114"/>
    </location>
</feature>
<dbReference type="EMBL" id="JBHUCP010000017">
    <property type="protein sequence ID" value="MFD1531985.1"/>
    <property type="molecule type" value="Genomic_DNA"/>
</dbReference>